<protein>
    <submittedName>
        <fullName evidence="2">Dimethylarginine dimethylaminohydrolase family protein</fullName>
    </submittedName>
</protein>
<sequence length="284" mass="32633">MDFPMKETAITQCDTEYDTLRRVILCPPKFMAIEEVINDVQKKYEDENINVELAMKQHEEFERTLKEHDVEVIKLPASEQFPEQVFTRDIGFTVGDELFVSEMASEIRQGEEEVLEDWLEEEDIPFQTTTDRVEGGDVIVDRQTVYVGISSRTSEAAVRQLKRDLPDYEIVQVPFDEKYLHLDCVFNILSPEVGLIFPKALDPKTIDMLADRKYKLIEVSEEEQFTMGTNVLSIGDKKVFSLPQNKNVNAAMRAHGFEVIEVDFSEIIKSGGSFRCCSMPVVRE</sequence>
<reference evidence="3" key="1">
    <citation type="journal article" date="2019" name="Int. J. Syst. Evol. Microbiol.">
        <title>The Global Catalogue of Microorganisms (GCM) 10K type strain sequencing project: providing services to taxonomists for standard genome sequencing and annotation.</title>
        <authorList>
            <consortium name="The Broad Institute Genomics Platform"/>
            <consortium name="The Broad Institute Genome Sequencing Center for Infectious Disease"/>
            <person name="Wu L."/>
            <person name="Ma J."/>
        </authorList>
    </citation>
    <scope>NUCLEOTIDE SEQUENCE [LARGE SCALE GENOMIC DNA]</scope>
    <source>
        <strain evidence="3">CGMCC 4.1434</strain>
    </source>
</reference>
<evidence type="ECO:0000256" key="1">
    <source>
        <dbReference type="SAM" id="Coils"/>
    </source>
</evidence>
<comment type="caution">
    <text evidence="2">The sequence shown here is derived from an EMBL/GenBank/DDBJ whole genome shotgun (WGS) entry which is preliminary data.</text>
</comment>
<dbReference type="Proteomes" id="UP001596109">
    <property type="component" value="Unassembled WGS sequence"/>
</dbReference>
<feature type="coiled-coil region" evidence="1">
    <location>
        <begin position="37"/>
        <end position="71"/>
    </location>
</feature>
<dbReference type="Pfam" id="PF19420">
    <property type="entry name" value="DDAH_eukar"/>
    <property type="match status" value="1"/>
</dbReference>
<organism evidence="2 3">
    <name type="scientific">Sporosarcina soli</name>
    <dbReference type="NCBI Taxonomy" id="334736"/>
    <lineage>
        <taxon>Bacteria</taxon>
        <taxon>Bacillati</taxon>
        <taxon>Bacillota</taxon>
        <taxon>Bacilli</taxon>
        <taxon>Bacillales</taxon>
        <taxon>Caryophanaceae</taxon>
        <taxon>Sporosarcina</taxon>
    </lineage>
</organism>
<gene>
    <name evidence="2" type="ORF">ACFPRA_14505</name>
</gene>
<dbReference type="Gene3D" id="3.75.10.10">
    <property type="entry name" value="L-arginine/glycine Amidinotransferase, Chain A"/>
    <property type="match status" value="1"/>
</dbReference>
<evidence type="ECO:0000313" key="3">
    <source>
        <dbReference type="Proteomes" id="UP001596109"/>
    </source>
</evidence>
<keyword evidence="1" id="KW-0175">Coiled coil</keyword>
<name>A0ABW0TKY0_9BACL</name>
<dbReference type="PANTHER" id="PTHR47271:SF2">
    <property type="entry name" value="ARGININE DEIMINASE"/>
    <property type="match status" value="1"/>
</dbReference>
<dbReference type="PANTHER" id="PTHR47271">
    <property type="entry name" value="ARGININE DEIMINASE"/>
    <property type="match status" value="1"/>
</dbReference>
<evidence type="ECO:0000313" key="2">
    <source>
        <dbReference type="EMBL" id="MFC5590116.1"/>
    </source>
</evidence>
<dbReference type="EMBL" id="JBHSNO010000007">
    <property type="protein sequence ID" value="MFC5590116.1"/>
    <property type="molecule type" value="Genomic_DNA"/>
</dbReference>
<proteinExistence type="predicted"/>
<accession>A0ABW0TKY0</accession>
<keyword evidence="3" id="KW-1185">Reference proteome</keyword>
<dbReference type="RefSeq" id="WP_381436049.1">
    <property type="nucleotide sequence ID" value="NZ_JBHSNO010000007.1"/>
</dbReference>
<dbReference type="SUPFAM" id="SSF55909">
    <property type="entry name" value="Pentein"/>
    <property type="match status" value="1"/>
</dbReference>